<dbReference type="InterPro" id="IPR042100">
    <property type="entry name" value="Bug_dom1"/>
</dbReference>
<dbReference type="PIRSF" id="PIRSF017082">
    <property type="entry name" value="YflP"/>
    <property type="match status" value="1"/>
</dbReference>
<keyword evidence="2" id="KW-0732">Signal</keyword>
<gene>
    <name evidence="3" type="ORF">AAV94_06230</name>
</gene>
<evidence type="ECO:0000256" key="1">
    <source>
        <dbReference type="ARBA" id="ARBA00006987"/>
    </source>
</evidence>
<organism evidence="3 4">
    <name type="scientific">Lampropedia cohaerens</name>
    <dbReference type="NCBI Taxonomy" id="1610491"/>
    <lineage>
        <taxon>Bacteria</taxon>
        <taxon>Pseudomonadati</taxon>
        <taxon>Pseudomonadota</taxon>
        <taxon>Betaproteobacteria</taxon>
        <taxon>Burkholderiales</taxon>
        <taxon>Comamonadaceae</taxon>
        <taxon>Lampropedia</taxon>
    </lineage>
</organism>
<dbReference type="PANTHER" id="PTHR42928:SF5">
    <property type="entry name" value="BLR1237 PROTEIN"/>
    <property type="match status" value="1"/>
</dbReference>
<dbReference type="STRING" id="1610491.AAV94_06230"/>
<dbReference type="InterPro" id="IPR005064">
    <property type="entry name" value="BUG"/>
</dbReference>
<evidence type="ECO:0000313" key="4">
    <source>
        <dbReference type="Proteomes" id="UP000050580"/>
    </source>
</evidence>
<dbReference type="PANTHER" id="PTHR42928">
    <property type="entry name" value="TRICARBOXYLATE-BINDING PROTEIN"/>
    <property type="match status" value="1"/>
</dbReference>
<name>A0A0U1Q0J0_9BURK</name>
<dbReference type="OrthoDB" id="8678477at2"/>
<dbReference type="Pfam" id="PF03401">
    <property type="entry name" value="TctC"/>
    <property type="match status" value="1"/>
</dbReference>
<dbReference type="EMBL" id="LBNQ01000021">
    <property type="protein sequence ID" value="KKW68251.1"/>
    <property type="molecule type" value="Genomic_DNA"/>
</dbReference>
<accession>A0A0U1Q0J0</accession>
<evidence type="ECO:0000256" key="2">
    <source>
        <dbReference type="SAM" id="SignalP"/>
    </source>
</evidence>
<keyword evidence="4" id="KW-1185">Reference proteome</keyword>
<dbReference type="Proteomes" id="UP000050580">
    <property type="component" value="Unassembled WGS sequence"/>
</dbReference>
<sequence>MARRSLLISVVAMVLALPAAAQSYPGSKPITIIVPFTAGGPTDKVARDFAEAFRKSLGNVSVVIDNAPGAGSTIGIAKAARSAPDGYTLLLTHIGMATAPSLYRRLPFDVQEDFAYLGIINDVPMTLIGRPTLEADSFPALIEWAKAQPEGVNLGNAGLGSASHLCGLMLQSATRLEMVTIPYSGTAPAISDLLGGQIDLLCDQTTNTTAHVAAGKVKTYAVTTPQRLHSAIYKDVPTLEELGLTDFNVTIWHGLYAPTGTPQEVLRTLNNALKQALRDPEFVRRQTDLGAVVATDARTSPAEHKAFVAAEIDKWGQVIRAAGQFAD</sequence>
<protein>
    <recommendedName>
        <fullName evidence="5">ABC transporter substrate-binding protein</fullName>
    </recommendedName>
</protein>
<dbReference type="SUPFAM" id="SSF53850">
    <property type="entry name" value="Periplasmic binding protein-like II"/>
    <property type="match status" value="1"/>
</dbReference>
<proteinExistence type="inferred from homology"/>
<evidence type="ECO:0008006" key="5">
    <source>
        <dbReference type="Google" id="ProtNLM"/>
    </source>
</evidence>
<reference evidence="3 4" key="1">
    <citation type="submission" date="2015-05" db="EMBL/GenBank/DDBJ databases">
        <title>Draft genome sequence of Lampropedia sp. CT6, isolated from the microbial mat of a hot water spring, located at Manikaran, India.</title>
        <authorList>
            <person name="Tripathi C."/>
            <person name="Rani P."/>
            <person name="Mahato N.K."/>
            <person name="Lal R."/>
        </authorList>
    </citation>
    <scope>NUCLEOTIDE SEQUENCE [LARGE SCALE GENOMIC DNA]</scope>
    <source>
        <strain evidence="3 4">CT6</strain>
    </source>
</reference>
<dbReference type="PATRIC" id="fig|1610491.3.peg.1323"/>
<feature type="chain" id="PRO_5006713048" description="ABC transporter substrate-binding protein" evidence="2">
    <location>
        <begin position="22"/>
        <end position="327"/>
    </location>
</feature>
<dbReference type="Gene3D" id="3.40.190.10">
    <property type="entry name" value="Periplasmic binding protein-like II"/>
    <property type="match status" value="1"/>
</dbReference>
<evidence type="ECO:0000313" key="3">
    <source>
        <dbReference type="EMBL" id="KKW68251.1"/>
    </source>
</evidence>
<comment type="similarity">
    <text evidence="1">Belongs to the UPF0065 (bug) family.</text>
</comment>
<dbReference type="RefSeq" id="WP_046741477.1">
    <property type="nucleotide sequence ID" value="NZ_LBNQ01000021.1"/>
</dbReference>
<dbReference type="Gene3D" id="3.40.190.150">
    <property type="entry name" value="Bordetella uptake gene, domain 1"/>
    <property type="match status" value="1"/>
</dbReference>
<feature type="signal peptide" evidence="2">
    <location>
        <begin position="1"/>
        <end position="21"/>
    </location>
</feature>
<dbReference type="AlphaFoldDB" id="A0A0U1Q0J0"/>
<comment type="caution">
    <text evidence="3">The sequence shown here is derived from an EMBL/GenBank/DDBJ whole genome shotgun (WGS) entry which is preliminary data.</text>
</comment>